<dbReference type="PROSITE" id="PS50089">
    <property type="entry name" value="ZF_RING_2"/>
    <property type="match status" value="1"/>
</dbReference>
<dbReference type="CDD" id="cd16454">
    <property type="entry name" value="RING-H2_PA-TM-RING"/>
    <property type="match status" value="1"/>
</dbReference>
<dbReference type="Pfam" id="PF13639">
    <property type="entry name" value="zf-RING_2"/>
    <property type="match status" value="1"/>
</dbReference>
<evidence type="ECO:0000259" key="6">
    <source>
        <dbReference type="PROSITE" id="PS50089"/>
    </source>
</evidence>
<keyword evidence="2 4" id="KW-0863">Zinc-finger</keyword>
<reference evidence="7 8" key="1">
    <citation type="journal article" date="2021" name="Hortic Res">
        <title>The domestication of Cucurbita argyrosperma as revealed by the genome of its wild relative.</title>
        <authorList>
            <person name="Barrera-Redondo J."/>
            <person name="Sanchez-de la Vega G."/>
            <person name="Aguirre-Liguori J.A."/>
            <person name="Castellanos-Morales G."/>
            <person name="Gutierrez-Guerrero Y.T."/>
            <person name="Aguirre-Dugua X."/>
            <person name="Aguirre-Planter E."/>
            <person name="Tenaillon M.I."/>
            <person name="Lira-Saade R."/>
            <person name="Eguiarte L.E."/>
        </authorList>
    </citation>
    <scope>NUCLEOTIDE SEQUENCE [LARGE SCALE GENOMIC DNA]</scope>
    <source>
        <strain evidence="7">JBR-2021</strain>
    </source>
</reference>
<dbReference type="SMART" id="SM00184">
    <property type="entry name" value="RING"/>
    <property type="match status" value="1"/>
</dbReference>
<evidence type="ECO:0000256" key="1">
    <source>
        <dbReference type="ARBA" id="ARBA00022723"/>
    </source>
</evidence>
<dbReference type="GO" id="GO:0061630">
    <property type="term" value="F:ubiquitin protein ligase activity"/>
    <property type="evidence" value="ECO:0007669"/>
    <property type="project" value="TreeGrafter"/>
</dbReference>
<comment type="caution">
    <text evidence="7">The sequence shown here is derived from an EMBL/GenBank/DDBJ whole genome shotgun (WGS) entry which is preliminary data.</text>
</comment>
<dbReference type="EMBL" id="JAGKQH010000006">
    <property type="protein sequence ID" value="KAG6596836.1"/>
    <property type="molecule type" value="Genomic_DNA"/>
</dbReference>
<protein>
    <recommendedName>
        <fullName evidence="6">RING-type domain-containing protein</fullName>
    </recommendedName>
</protein>
<keyword evidence="8" id="KW-1185">Reference proteome</keyword>
<evidence type="ECO:0000256" key="3">
    <source>
        <dbReference type="ARBA" id="ARBA00022833"/>
    </source>
</evidence>
<gene>
    <name evidence="7" type="ORF">SDJN03_10016</name>
</gene>
<feature type="region of interest" description="Disordered" evidence="5">
    <location>
        <begin position="134"/>
        <end position="156"/>
    </location>
</feature>
<name>A0AAV6NDL9_9ROSI</name>
<evidence type="ECO:0000256" key="2">
    <source>
        <dbReference type="ARBA" id="ARBA00022771"/>
    </source>
</evidence>
<keyword evidence="3" id="KW-0862">Zinc</keyword>
<feature type="non-terminal residue" evidence="7">
    <location>
        <position position="1"/>
    </location>
</feature>
<evidence type="ECO:0000313" key="8">
    <source>
        <dbReference type="Proteomes" id="UP000685013"/>
    </source>
</evidence>
<feature type="domain" description="RING-type" evidence="6">
    <location>
        <begin position="192"/>
        <end position="234"/>
    </location>
</feature>
<organism evidence="7 8">
    <name type="scientific">Cucurbita argyrosperma subsp. sororia</name>
    <dbReference type="NCBI Taxonomy" id="37648"/>
    <lineage>
        <taxon>Eukaryota</taxon>
        <taxon>Viridiplantae</taxon>
        <taxon>Streptophyta</taxon>
        <taxon>Embryophyta</taxon>
        <taxon>Tracheophyta</taxon>
        <taxon>Spermatophyta</taxon>
        <taxon>Magnoliopsida</taxon>
        <taxon>eudicotyledons</taxon>
        <taxon>Gunneridae</taxon>
        <taxon>Pentapetalae</taxon>
        <taxon>rosids</taxon>
        <taxon>fabids</taxon>
        <taxon>Cucurbitales</taxon>
        <taxon>Cucurbitaceae</taxon>
        <taxon>Cucurbiteae</taxon>
        <taxon>Cucurbita</taxon>
    </lineage>
</organism>
<evidence type="ECO:0000256" key="5">
    <source>
        <dbReference type="SAM" id="MobiDB-lite"/>
    </source>
</evidence>
<keyword evidence="1" id="KW-0479">Metal-binding</keyword>
<dbReference type="PANTHER" id="PTHR45931:SF16">
    <property type="entry name" value="RING_U-BOX SUPERFAMILY PROTEIN"/>
    <property type="match status" value="1"/>
</dbReference>
<sequence length="239" mass="27586">MSFADSVTFTCNLHRYDGPDQLLQIRIGHSRRLFIGSPLPGYPFNIVYETLTTITVDAQFSLPLRELEDPLFCRAYIEEFLSSYNLDATINNAIAQRIASFVVQMACGNYEMTFYIVAEIDYIQMFWLDQSAIAAEEEEEEEEEEDEEEEEEEEEEVIFDNFSERRGAPETAIERLKKEKFDGFGGEDLGNCSVCYDEMKEGGEELIRIPCGHVYHKSCVLTWLQRNNSCPLCRKKIEA</sequence>
<dbReference type="InterPro" id="IPR051834">
    <property type="entry name" value="RING_finger_E3_ligase"/>
</dbReference>
<evidence type="ECO:0000256" key="4">
    <source>
        <dbReference type="PROSITE-ProRule" id="PRU00175"/>
    </source>
</evidence>
<accession>A0AAV6NDL9</accession>
<dbReference type="GO" id="GO:0006511">
    <property type="term" value="P:ubiquitin-dependent protein catabolic process"/>
    <property type="evidence" value="ECO:0007669"/>
    <property type="project" value="TreeGrafter"/>
</dbReference>
<evidence type="ECO:0000313" key="7">
    <source>
        <dbReference type="EMBL" id="KAG6596836.1"/>
    </source>
</evidence>
<dbReference type="PANTHER" id="PTHR45931">
    <property type="entry name" value="SI:CH211-59O9.10"/>
    <property type="match status" value="1"/>
</dbReference>
<proteinExistence type="predicted"/>
<dbReference type="GO" id="GO:0005634">
    <property type="term" value="C:nucleus"/>
    <property type="evidence" value="ECO:0007669"/>
    <property type="project" value="TreeGrafter"/>
</dbReference>
<dbReference type="AlphaFoldDB" id="A0AAV6NDL9"/>
<dbReference type="GO" id="GO:0008270">
    <property type="term" value="F:zinc ion binding"/>
    <property type="evidence" value="ECO:0007669"/>
    <property type="project" value="UniProtKB-KW"/>
</dbReference>
<dbReference type="Proteomes" id="UP000685013">
    <property type="component" value="Chromosome 6"/>
</dbReference>
<feature type="compositionally biased region" description="Acidic residues" evidence="5">
    <location>
        <begin position="135"/>
        <end position="156"/>
    </location>
</feature>
<dbReference type="InterPro" id="IPR001841">
    <property type="entry name" value="Znf_RING"/>
</dbReference>